<organism evidence="8 9">
    <name type="scientific">Candidatus Woesebacteria bacterium GW2011_GWA1_39_21</name>
    <dbReference type="NCBI Taxonomy" id="1618550"/>
    <lineage>
        <taxon>Bacteria</taxon>
        <taxon>Candidatus Woeseibacteriota</taxon>
    </lineage>
</organism>
<feature type="non-terminal residue" evidence="8">
    <location>
        <position position="1"/>
    </location>
</feature>
<dbReference type="SUPFAM" id="SSF55681">
    <property type="entry name" value="Class II aaRS and biotin synthetases"/>
    <property type="match status" value="1"/>
</dbReference>
<dbReference type="InterPro" id="IPR045864">
    <property type="entry name" value="aa-tRNA-synth_II/BPL/LPL"/>
</dbReference>
<reference evidence="8 9" key="1">
    <citation type="journal article" date="2015" name="Nature">
        <title>rRNA introns, odd ribosomes, and small enigmatic genomes across a large radiation of phyla.</title>
        <authorList>
            <person name="Brown C.T."/>
            <person name="Hug L.A."/>
            <person name="Thomas B.C."/>
            <person name="Sharon I."/>
            <person name="Castelle C.J."/>
            <person name="Singh A."/>
            <person name="Wilkins M.J."/>
            <person name="Williams K.H."/>
            <person name="Banfield J.F."/>
        </authorList>
    </citation>
    <scope>NUCLEOTIDE SEQUENCE [LARGE SCALE GENOMIC DNA]</scope>
</reference>
<evidence type="ECO:0000313" key="8">
    <source>
        <dbReference type="EMBL" id="KKR11152.1"/>
    </source>
</evidence>
<dbReference type="Proteomes" id="UP000034246">
    <property type="component" value="Unassembled WGS sequence"/>
</dbReference>
<comment type="catalytic activity">
    <reaction evidence="7">
        <text>tRNA(Ser) + L-serine + ATP = L-seryl-tRNA(Ser) + AMP + diphosphate + H(+)</text>
        <dbReference type="Rhea" id="RHEA:12292"/>
        <dbReference type="Rhea" id="RHEA-COMP:9669"/>
        <dbReference type="Rhea" id="RHEA-COMP:9703"/>
        <dbReference type="ChEBI" id="CHEBI:15378"/>
        <dbReference type="ChEBI" id="CHEBI:30616"/>
        <dbReference type="ChEBI" id="CHEBI:33019"/>
        <dbReference type="ChEBI" id="CHEBI:33384"/>
        <dbReference type="ChEBI" id="CHEBI:78442"/>
        <dbReference type="ChEBI" id="CHEBI:78533"/>
        <dbReference type="ChEBI" id="CHEBI:456215"/>
        <dbReference type="EC" id="6.1.1.11"/>
    </reaction>
</comment>
<dbReference type="AlphaFoldDB" id="A0A0G0RBU8"/>
<evidence type="ECO:0000256" key="2">
    <source>
        <dbReference type="ARBA" id="ARBA00010728"/>
    </source>
</evidence>
<dbReference type="GO" id="GO:0004828">
    <property type="term" value="F:serine-tRNA ligase activity"/>
    <property type="evidence" value="ECO:0007669"/>
    <property type="project" value="UniProtKB-EC"/>
</dbReference>
<dbReference type="STRING" id="1618550.UT39_C0011G0024"/>
<evidence type="ECO:0000256" key="4">
    <source>
        <dbReference type="ARBA" id="ARBA00022917"/>
    </source>
</evidence>
<keyword evidence="8" id="KW-0030">Aminoacyl-tRNA synthetase</keyword>
<dbReference type="Gene3D" id="3.30.930.10">
    <property type="entry name" value="Bira Bifunctional Protein, Domain 2"/>
    <property type="match status" value="1"/>
</dbReference>
<dbReference type="PANTHER" id="PTHR43697">
    <property type="entry name" value="SERYL-TRNA SYNTHETASE"/>
    <property type="match status" value="1"/>
</dbReference>
<comment type="catalytic activity">
    <reaction evidence="6">
        <text>tRNA(Sec) + L-serine + ATP = L-seryl-tRNA(Sec) + AMP + diphosphate + H(+)</text>
        <dbReference type="Rhea" id="RHEA:42580"/>
        <dbReference type="Rhea" id="RHEA-COMP:9742"/>
        <dbReference type="Rhea" id="RHEA-COMP:10128"/>
        <dbReference type="ChEBI" id="CHEBI:15378"/>
        <dbReference type="ChEBI" id="CHEBI:30616"/>
        <dbReference type="ChEBI" id="CHEBI:33019"/>
        <dbReference type="ChEBI" id="CHEBI:33384"/>
        <dbReference type="ChEBI" id="CHEBI:78442"/>
        <dbReference type="ChEBI" id="CHEBI:78533"/>
        <dbReference type="ChEBI" id="CHEBI:456215"/>
        <dbReference type="EC" id="6.1.1.11"/>
    </reaction>
</comment>
<sequence length="49" mass="5468">HMLNGTAIATSRTPIAILENYQNEDGSVTVPEVLRKWMGKDKIVATKRN</sequence>
<accession>A0A0G0RBU8</accession>
<evidence type="ECO:0000256" key="7">
    <source>
        <dbReference type="ARBA" id="ARBA00048823"/>
    </source>
</evidence>
<name>A0A0G0RBU8_9BACT</name>
<keyword evidence="8" id="KW-0436">Ligase</keyword>
<proteinExistence type="inferred from homology"/>
<protein>
    <recommendedName>
        <fullName evidence="5">Seryl-tRNA(Ser/Sec) synthetase</fullName>
    </recommendedName>
</protein>
<comment type="caution">
    <text evidence="8">The sequence shown here is derived from an EMBL/GenBank/DDBJ whole genome shotgun (WGS) entry which is preliminary data.</text>
</comment>
<comment type="similarity">
    <text evidence="2">Belongs to the class-II aminoacyl-tRNA synthetase family. Type-1 seryl-tRNA synthetase subfamily.</text>
</comment>
<gene>
    <name evidence="8" type="ORF">UT39_C0011G0024</name>
</gene>
<dbReference type="PATRIC" id="fig|1618550.3.peg.729"/>
<keyword evidence="4" id="KW-0648">Protein biosynthesis</keyword>
<evidence type="ECO:0000256" key="1">
    <source>
        <dbReference type="ARBA" id="ARBA00005045"/>
    </source>
</evidence>
<evidence type="ECO:0000256" key="5">
    <source>
        <dbReference type="ARBA" id="ARBA00033352"/>
    </source>
</evidence>
<evidence type="ECO:0000256" key="3">
    <source>
        <dbReference type="ARBA" id="ARBA00022490"/>
    </source>
</evidence>
<dbReference type="GO" id="GO:0006412">
    <property type="term" value="P:translation"/>
    <property type="evidence" value="ECO:0007669"/>
    <property type="project" value="UniProtKB-KW"/>
</dbReference>
<evidence type="ECO:0000256" key="6">
    <source>
        <dbReference type="ARBA" id="ARBA00047929"/>
    </source>
</evidence>
<evidence type="ECO:0000313" key="9">
    <source>
        <dbReference type="Proteomes" id="UP000034246"/>
    </source>
</evidence>
<keyword evidence="3" id="KW-0963">Cytoplasm</keyword>
<comment type="pathway">
    <text evidence="1">Aminoacyl-tRNA biosynthesis; selenocysteinyl-tRNA(Sec) biosynthesis; L-seryl-tRNA(Sec) from L-serine and tRNA(Sec): step 1/1.</text>
</comment>
<dbReference type="PANTHER" id="PTHR43697:SF1">
    <property type="entry name" value="SERINE--TRNA LIGASE"/>
    <property type="match status" value="1"/>
</dbReference>
<dbReference type="EMBL" id="LBWP01000011">
    <property type="protein sequence ID" value="KKR11152.1"/>
    <property type="molecule type" value="Genomic_DNA"/>
</dbReference>